<feature type="compositionally biased region" description="Low complexity" evidence="5">
    <location>
        <begin position="116"/>
        <end position="128"/>
    </location>
</feature>
<dbReference type="EMBL" id="JH993267">
    <property type="protein sequence ID" value="EKX31522.1"/>
    <property type="molecule type" value="Genomic_DNA"/>
</dbReference>
<evidence type="ECO:0000256" key="3">
    <source>
        <dbReference type="ARBA" id="ARBA00023163"/>
    </source>
</evidence>
<reference evidence="7 9" key="1">
    <citation type="journal article" date="2012" name="Nature">
        <title>Algal genomes reveal evolutionary mosaicism and the fate of nucleomorphs.</title>
        <authorList>
            <consortium name="DOE Joint Genome Institute"/>
            <person name="Curtis B.A."/>
            <person name="Tanifuji G."/>
            <person name="Burki F."/>
            <person name="Gruber A."/>
            <person name="Irimia M."/>
            <person name="Maruyama S."/>
            <person name="Arias M.C."/>
            <person name="Ball S.G."/>
            <person name="Gile G.H."/>
            <person name="Hirakawa Y."/>
            <person name="Hopkins J.F."/>
            <person name="Kuo A."/>
            <person name="Rensing S.A."/>
            <person name="Schmutz J."/>
            <person name="Symeonidi A."/>
            <person name="Elias M."/>
            <person name="Eveleigh R.J."/>
            <person name="Herman E.K."/>
            <person name="Klute M.J."/>
            <person name="Nakayama T."/>
            <person name="Obornik M."/>
            <person name="Reyes-Prieto A."/>
            <person name="Armbrust E.V."/>
            <person name="Aves S.J."/>
            <person name="Beiko R.G."/>
            <person name="Coutinho P."/>
            <person name="Dacks J.B."/>
            <person name="Durnford D.G."/>
            <person name="Fast N.M."/>
            <person name="Green B.R."/>
            <person name="Grisdale C.J."/>
            <person name="Hempel F."/>
            <person name="Henrissat B."/>
            <person name="Hoppner M.P."/>
            <person name="Ishida K."/>
            <person name="Kim E."/>
            <person name="Koreny L."/>
            <person name="Kroth P.G."/>
            <person name="Liu Y."/>
            <person name="Malik S.B."/>
            <person name="Maier U.G."/>
            <person name="McRose D."/>
            <person name="Mock T."/>
            <person name="Neilson J.A."/>
            <person name="Onodera N.T."/>
            <person name="Poole A.M."/>
            <person name="Pritham E.J."/>
            <person name="Richards T.A."/>
            <person name="Rocap G."/>
            <person name="Roy S.W."/>
            <person name="Sarai C."/>
            <person name="Schaack S."/>
            <person name="Shirato S."/>
            <person name="Slamovits C.H."/>
            <person name="Spencer D.F."/>
            <person name="Suzuki S."/>
            <person name="Worden A.Z."/>
            <person name="Zauner S."/>
            <person name="Barry K."/>
            <person name="Bell C."/>
            <person name="Bharti A.K."/>
            <person name="Crow J.A."/>
            <person name="Grimwood J."/>
            <person name="Kramer R."/>
            <person name="Lindquist E."/>
            <person name="Lucas S."/>
            <person name="Salamov A."/>
            <person name="McFadden G.I."/>
            <person name="Lane C.E."/>
            <person name="Keeling P.J."/>
            <person name="Gray M.W."/>
            <person name="Grigoriev I.V."/>
            <person name="Archibald J.M."/>
        </authorList>
    </citation>
    <scope>NUCLEOTIDE SEQUENCE</scope>
    <source>
        <strain evidence="7 9">CCMP2712</strain>
    </source>
</reference>
<keyword evidence="4" id="KW-0539">Nucleus</keyword>
<evidence type="ECO:0000313" key="9">
    <source>
        <dbReference type="Proteomes" id="UP000011087"/>
    </source>
</evidence>
<evidence type="ECO:0000256" key="4">
    <source>
        <dbReference type="ARBA" id="ARBA00023242"/>
    </source>
</evidence>
<keyword evidence="1" id="KW-0805">Transcription regulation</keyword>
<accession>L1I5Z9</accession>
<evidence type="ECO:0000313" key="7">
    <source>
        <dbReference type="EMBL" id="EKX31522.1"/>
    </source>
</evidence>
<evidence type="ECO:0000256" key="2">
    <source>
        <dbReference type="ARBA" id="ARBA00023125"/>
    </source>
</evidence>
<reference evidence="8" key="3">
    <citation type="submission" date="2016-03" db="UniProtKB">
        <authorList>
            <consortium name="EnsemblProtists"/>
        </authorList>
    </citation>
    <scope>IDENTIFICATION</scope>
</reference>
<feature type="domain" description="RWP-RK" evidence="6">
    <location>
        <begin position="1"/>
        <end position="47"/>
    </location>
</feature>
<dbReference type="RefSeq" id="XP_005818502.1">
    <property type="nucleotide sequence ID" value="XM_005818445.1"/>
</dbReference>
<feature type="region of interest" description="Disordered" evidence="5">
    <location>
        <begin position="110"/>
        <end position="142"/>
    </location>
</feature>
<feature type="region of interest" description="Disordered" evidence="5">
    <location>
        <begin position="72"/>
        <end position="91"/>
    </location>
</feature>
<dbReference type="PROSITE" id="PS51519">
    <property type="entry name" value="RWP_RK"/>
    <property type="match status" value="1"/>
</dbReference>
<evidence type="ECO:0000313" key="8">
    <source>
        <dbReference type="EnsemblProtists" id="EKX31522"/>
    </source>
</evidence>
<dbReference type="PaxDb" id="55529-EKX31522"/>
<keyword evidence="3" id="KW-0804">Transcription</keyword>
<dbReference type="InterPro" id="IPR003035">
    <property type="entry name" value="RWP-RK_dom"/>
</dbReference>
<dbReference type="KEGG" id="gtt:GUITHDRAFT_122281"/>
<feature type="region of interest" description="Disordered" evidence="5">
    <location>
        <begin position="26"/>
        <end position="63"/>
    </location>
</feature>
<protein>
    <recommendedName>
        <fullName evidence="6">RWP-RK domain-containing protein</fullName>
    </recommendedName>
</protein>
<evidence type="ECO:0000256" key="1">
    <source>
        <dbReference type="ARBA" id="ARBA00023015"/>
    </source>
</evidence>
<evidence type="ECO:0000256" key="5">
    <source>
        <dbReference type="SAM" id="MobiDB-lite"/>
    </source>
</evidence>
<reference evidence="9" key="2">
    <citation type="submission" date="2012-11" db="EMBL/GenBank/DDBJ databases">
        <authorList>
            <person name="Kuo A."/>
            <person name="Curtis B.A."/>
            <person name="Tanifuji G."/>
            <person name="Burki F."/>
            <person name="Gruber A."/>
            <person name="Irimia M."/>
            <person name="Maruyama S."/>
            <person name="Arias M.C."/>
            <person name="Ball S.G."/>
            <person name="Gile G.H."/>
            <person name="Hirakawa Y."/>
            <person name="Hopkins J.F."/>
            <person name="Rensing S.A."/>
            <person name="Schmutz J."/>
            <person name="Symeonidi A."/>
            <person name="Elias M."/>
            <person name="Eveleigh R.J."/>
            <person name="Herman E.K."/>
            <person name="Klute M.J."/>
            <person name="Nakayama T."/>
            <person name="Obornik M."/>
            <person name="Reyes-Prieto A."/>
            <person name="Armbrust E.V."/>
            <person name="Aves S.J."/>
            <person name="Beiko R.G."/>
            <person name="Coutinho P."/>
            <person name="Dacks J.B."/>
            <person name="Durnford D.G."/>
            <person name="Fast N.M."/>
            <person name="Green B.R."/>
            <person name="Grisdale C."/>
            <person name="Hempe F."/>
            <person name="Henrissat B."/>
            <person name="Hoppner M.P."/>
            <person name="Ishida K.-I."/>
            <person name="Kim E."/>
            <person name="Koreny L."/>
            <person name="Kroth P.G."/>
            <person name="Liu Y."/>
            <person name="Malik S.-B."/>
            <person name="Maier U.G."/>
            <person name="McRose D."/>
            <person name="Mock T."/>
            <person name="Neilson J.A."/>
            <person name="Onodera N.T."/>
            <person name="Poole A.M."/>
            <person name="Pritham E.J."/>
            <person name="Richards T.A."/>
            <person name="Rocap G."/>
            <person name="Roy S.W."/>
            <person name="Sarai C."/>
            <person name="Schaack S."/>
            <person name="Shirato S."/>
            <person name="Slamovits C.H."/>
            <person name="Spencer D.F."/>
            <person name="Suzuki S."/>
            <person name="Worden A.Z."/>
            <person name="Zauner S."/>
            <person name="Barry K."/>
            <person name="Bell C."/>
            <person name="Bharti A.K."/>
            <person name="Crow J.A."/>
            <person name="Grimwood J."/>
            <person name="Kramer R."/>
            <person name="Lindquist E."/>
            <person name="Lucas S."/>
            <person name="Salamov A."/>
            <person name="McFadden G.I."/>
            <person name="Lane C.E."/>
            <person name="Keeling P.J."/>
            <person name="Gray M.W."/>
            <person name="Grigoriev I.V."/>
            <person name="Archibald J.M."/>
        </authorList>
    </citation>
    <scope>NUCLEOTIDE SEQUENCE</scope>
    <source>
        <strain evidence="9">CCMP2712</strain>
    </source>
</reference>
<evidence type="ECO:0000259" key="6">
    <source>
        <dbReference type="PROSITE" id="PS51519"/>
    </source>
</evidence>
<dbReference type="GeneID" id="17288250"/>
<name>L1I5Z9_GUITC</name>
<dbReference type="HOGENOM" id="CLU_134105_0_0_1"/>
<dbReference type="Proteomes" id="UP000011087">
    <property type="component" value="Unassembled WGS sequence"/>
</dbReference>
<keyword evidence="9" id="KW-1185">Reference proteome</keyword>
<organism evidence="7">
    <name type="scientific">Guillardia theta (strain CCMP2712)</name>
    <name type="common">Cryptophyte</name>
    <dbReference type="NCBI Taxonomy" id="905079"/>
    <lineage>
        <taxon>Eukaryota</taxon>
        <taxon>Cryptophyceae</taxon>
        <taxon>Pyrenomonadales</taxon>
        <taxon>Geminigeraceae</taxon>
        <taxon>Guillardia</taxon>
    </lineage>
</organism>
<dbReference type="AlphaFoldDB" id="L1I5Z9"/>
<sequence length="170" mass="18921">MSVTSLKLACRKFGIRRWPYSRWALNPSETLADPPPQVTPVAEAPEPNPMDAQQSRASSWNENEPFVKQPMTTASEEACGSVDDAESEDEISGLTESILVFDSPAASFEQQRSHRVVSAGSESEASEQGVEESESSSMSGSWPCLWTPFDAKDRNWLKWYEQCELNVDEI</sequence>
<gene>
    <name evidence="7" type="ORF">GUITHDRAFT_122281</name>
</gene>
<feature type="compositionally biased region" description="Polar residues" evidence="5">
    <location>
        <begin position="51"/>
        <end position="62"/>
    </location>
</feature>
<proteinExistence type="predicted"/>
<dbReference type="GO" id="GO:0003677">
    <property type="term" value="F:DNA binding"/>
    <property type="evidence" value="ECO:0007669"/>
    <property type="project" value="UniProtKB-KW"/>
</dbReference>
<dbReference type="EnsemblProtists" id="EKX31522">
    <property type="protein sequence ID" value="EKX31522"/>
    <property type="gene ID" value="GUITHDRAFT_122281"/>
</dbReference>
<keyword evidence="2" id="KW-0238">DNA-binding</keyword>